<proteinExistence type="predicted"/>
<evidence type="ECO:0000313" key="2">
    <source>
        <dbReference type="Proteomes" id="UP000027661"/>
    </source>
</evidence>
<evidence type="ECO:0000313" key="1">
    <source>
        <dbReference type="EMBL" id="KDS49229.1"/>
    </source>
</evidence>
<reference evidence="1 2" key="1">
    <citation type="submission" date="2014-04" db="EMBL/GenBank/DDBJ databases">
        <authorList>
            <person name="Sears C."/>
            <person name="Carroll K."/>
            <person name="Sack B.R."/>
            <person name="Qadri F."/>
            <person name="Myers L.L."/>
            <person name="Chung G.-T."/>
            <person name="Escheverria P."/>
            <person name="Fraser C.M."/>
            <person name="Sadzewicz L."/>
            <person name="Shefchek K.A."/>
            <person name="Tallon L."/>
            <person name="Das S.P."/>
            <person name="Daugherty S."/>
            <person name="Mongodin E.F."/>
        </authorList>
    </citation>
    <scope>NUCLEOTIDE SEQUENCE [LARGE SCALE GENOMIC DNA]</scope>
    <source>
        <strain evidence="1 2">3975 RP4</strain>
    </source>
</reference>
<dbReference type="RefSeq" id="WP_032953209.1">
    <property type="nucleotide sequence ID" value="NZ_JNHM01000077.1"/>
</dbReference>
<comment type="caution">
    <text evidence="1">The sequence shown here is derived from an EMBL/GenBank/DDBJ whole genome shotgun (WGS) entry which is preliminary data.</text>
</comment>
<dbReference type="Proteomes" id="UP000027661">
    <property type="component" value="Unassembled WGS sequence"/>
</dbReference>
<dbReference type="AlphaFoldDB" id="A0A069SI11"/>
<sequence length="108" mass="13073">YTADFTTHLFKTHPEIDGIIYPSVRLKEEGIGVNVAIRPEVIDDAFELKACSVCRYFKRNKKQQLILNYKHSRFRQNGKIYYVIDREFYRDLDFKNTEYDFKTLQFKY</sequence>
<accession>A0A069SI11</accession>
<gene>
    <name evidence="1" type="ORF">M099_3237</name>
</gene>
<name>A0A069SI11_PHOVU</name>
<protein>
    <submittedName>
        <fullName evidence="1">Uncharacterized protein</fullName>
    </submittedName>
</protein>
<dbReference type="EMBL" id="JNHM01000077">
    <property type="protein sequence ID" value="KDS49229.1"/>
    <property type="molecule type" value="Genomic_DNA"/>
</dbReference>
<feature type="non-terminal residue" evidence="1">
    <location>
        <position position="1"/>
    </location>
</feature>
<organism evidence="1 2">
    <name type="scientific">Phocaeicola vulgatus str. 3975 RP4</name>
    <dbReference type="NCBI Taxonomy" id="1339352"/>
    <lineage>
        <taxon>Bacteria</taxon>
        <taxon>Pseudomonadati</taxon>
        <taxon>Bacteroidota</taxon>
        <taxon>Bacteroidia</taxon>
        <taxon>Bacteroidales</taxon>
        <taxon>Bacteroidaceae</taxon>
        <taxon>Phocaeicola</taxon>
    </lineage>
</organism>